<gene>
    <name evidence="1" type="ordered locus">Rahaq_1019</name>
    <name evidence="2" type="ORF">ACFPK4_12165</name>
</gene>
<organism evidence="1 3">
    <name type="scientific">Rahnella sp. (strain Y9602)</name>
    <dbReference type="NCBI Taxonomy" id="2703885"/>
    <lineage>
        <taxon>Bacteria</taxon>
        <taxon>Pseudomonadati</taxon>
        <taxon>Pseudomonadota</taxon>
        <taxon>Gammaproteobacteria</taxon>
        <taxon>Enterobacterales</taxon>
        <taxon>Yersiniaceae</taxon>
        <taxon>Rahnella</taxon>
    </lineage>
</organism>
<reference evidence="1 3" key="2">
    <citation type="journal article" date="2012" name="J. Bacteriol.">
        <title>Complete Genome Sequence of Rahnella sp. Strain Y9602, a Gammaproteobacterium Isolate from Metal- and Radionuclide-Contaminated Soil.</title>
        <authorList>
            <person name="Martinez R.J."/>
            <person name="Bruce D."/>
            <person name="Detter C."/>
            <person name="Goodwin L.A."/>
            <person name="Han J."/>
            <person name="Han C.S."/>
            <person name="Held B."/>
            <person name="Land M.L."/>
            <person name="Mikhailova N."/>
            <person name="Nolan M."/>
            <person name="Pennacchio L."/>
            <person name="Pitluck S."/>
            <person name="Tapia R."/>
            <person name="Woyke T."/>
            <person name="Sobecky P.A."/>
        </authorList>
    </citation>
    <scope>NUCLEOTIDE SEQUENCE [LARGE SCALE GENOMIC DNA]</scope>
    <source>
        <strain evidence="1 3">Y9602</strain>
    </source>
</reference>
<reference evidence="3" key="1">
    <citation type="submission" date="2011-01" db="EMBL/GenBank/DDBJ databases">
        <title>Complete sequence of chromosome of Rahnella sp. Y9602.</title>
        <authorList>
            <consortium name="US DOE Joint Genome Institute"/>
            <person name="Lucas S."/>
            <person name="Copeland A."/>
            <person name="Lapidus A."/>
            <person name="Cheng J.-F."/>
            <person name="Goodwin L."/>
            <person name="Pitluck S."/>
            <person name="Lu M."/>
            <person name="Detter J.C."/>
            <person name="Han C."/>
            <person name="Tapia R."/>
            <person name="Land M."/>
            <person name="Hauser L."/>
            <person name="Kyrpides N."/>
            <person name="Ivanova N."/>
            <person name="Ovchinnikova G."/>
            <person name="Pagani I."/>
            <person name="Sobecky P.A."/>
            <person name="Martinez R.J."/>
            <person name="Woyke T."/>
        </authorList>
    </citation>
    <scope>NUCLEOTIDE SEQUENCE [LARGE SCALE GENOMIC DNA]</scope>
    <source>
        <strain evidence="3">Y9602</strain>
    </source>
</reference>
<protein>
    <submittedName>
        <fullName evidence="1">Uncharacterized protein</fullName>
    </submittedName>
</protein>
<evidence type="ECO:0000313" key="4">
    <source>
        <dbReference type="Proteomes" id="UP001598201"/>
    </source>
</evidence>
<dbReference type="OrthoDB" id="6627990at2"/>
<dbReference type="Proteomes" id="UP000007257">
    <property type="component" value="Chromosome"/>
</dbReference>
<evidence type="ECO:0000313" key="1">
    <source>
        <dbReference type="EMBL" id="ADW72642.1"/>
    </source>
</evidence>
<dbReference type="EMBL" id="JBHUCJ010000025">
    <property type="protein sequence ID" value="MFD3224291.1"/>
    <property type="molecule type" value="Genomic_DNA"/>
</dbReference>
<dbReference type="GeneID" id="95418281"/>
<evidence type="ECO:0000313" key="2">
    <source>
        <dbReference type="EMBL" id="MFD3224291.1"/>
    </source>
</evidence>
<dbReference type="EMBL" id="CP002505">
    <property type="protein sequence ID" value="ADW72642.1"/>
    <property type="molecule type" value="Genomic_DNA"/>
</dbReference>
<keyword evidence="4" id="KW-1185">Reference proteome</keyword>
<dbReference type="KEGG" id="rah:Rahaq_1019"/>
<sequence length="240" mass="27145">MFSHKKSGIHFIKKQDIKYSSGDKEKILNSWRSLPKNYLLVHAFEGEESPFCQHRAESILSSWDIISTSLVDLKDIKPLTKIKRYTGMYCTTALILDVPVQNILGTHPTDVWFPNHIGRENDYAAGRIIDASALSRAIFRGEGKEDYHCEGGYQRLLTPQSLLSEDKKTRSIESHNEVLIIGRPGVKLYAGLPATQRIRVRKIVVAEPTESNSMYDYYAGSPETVAAKVAEINELEYEIV</sequence>
<dbReference type="HOGENOM" id="CLU_1155638_0_0_6"/>
<dbReference type="RefSeq" id="WP_013574347.1">
    <property type="nucleotide sequence ID" value="NC_015061.1"/>
</dbReference>
<reference evidence="2 4" key="3">
    <citation type="submission" date="2024-09" db="EMBL/GenBank/DDBJ databases">
        <title>Genomes of Rahnella.</title>
        <authorList>
            <person name="Mnguni F.C."/>
            <person name="Shin G.Y."/>
            <person name="Coutinho T."/>
        </authorList>
    </citation>
    <scope>NUCLEOTIDE SEQUENCE [LARGE SCALE GENOMIC DNA]</scope>
    <source>
        <strain evidence="2 4">20WA0057</strain>
    </source>
</reference>
<dbReference type="Proteomes" id="UP001598201">
    <property type="component" value="Unassembled WGS sequence"/>
</dbReference>
<name>A0A0H3FCA4_RAHSY</name>
<proteinExistence type="predicted"/>
<evidence type="ECO:0000313" key="3">
    <source>
        <dbReference type="Proteomes" id="UP000007257"/>
    </source>
</evidence>
<dbReference type="AlphaFoldDB" id="A0A0H3FCA4"/>
<dbReference type="eggNOG" id="ENOG50340BD">
    <property type="taxonomic scope" value="Bacteria"/>
</dbReference>
<accession>A0A0H3FCA4</accession>